<dbReference type="Proteomes" id="UP000676194">
    <property type="component" value="Chromosome"/>
</dbReference>
<name>A0A8E6B2J7_9BACT</name>
<feature type="chain" id="PRO_5034523872" evidence="1">
    <location>
        <begin position="23"/>
        <end position="130"/>
    </location>
</feature>
<dbReference type="RefSeq" id="WP_213494616.1">
    <property type="nucleotide sequence ID" value="NZ_CP074694.1"/>
</dbReference>
<sequence length="130" mass="14712">MYLRIIAFALTALLIGITPVHAGNIYQVTSQEGDKTVTYEVRFGGGKIMDQYTAFDPETKKFVYLQWKRSEAKPTPVMKVWDHHTGETISLYKFPDVQNPLPVIPSIEAMKVCPLTGDKNFKAKLHIIVD</sequence>
<dbReference type="KEGG" id="tsph:KIH39_17985"/>
<reference evidence="2" key="1">
    <citation type="submission" date="2021-05" db="EMBL/GenBank/DDBJ databases">
        <title>Complete genome sequence of the cellulolytic planctomycete Telmatocola sphagniphila SP2T and characterization of the first cellulase from planctomycetes.</title>
        <authorList>
            <person name="Rakitin A.L."/>
            <person name="Beletsky A.V."/>
            <person name="Naumoff D.G."/>
            <person name="Kulichevskaya I.S."/>
            <person name="Mardanov A.V."/>
            <person name="Ravin N.V."/>
            <person name="Dedysh S.N."/>
        </authorList>
    </citation>
    <scope>NUCLEOTIDE SEQUENCE</scope>
    <source>
        <strain evidence="2">SP2T</strain>
    </source>
</reference>
<accession>A0A8E6B2J7</accession>
<keyword evidence="1" id="KW-0732">Signal</keyword>
<evidence type="ECO:0000256" key="1">
    <source>
        <dbReference type="SAM" id="SignalP"/>
    </source>
</evidence>
<evidence type="ECO:0000313" key="3">
    <source>
        <dbReference type="Proteomes" id="UP000676194"/>
    </source>
</evidence>
<protein>
    <submittedName>
        <fullName evidence="2">Uncharacterized protein</fullName>
    </submittedName>
</protein>
<dbReference type="AlphaFoldDB" id="A0A8E6B2J7"/>
<organism evidence="2 3">
    <name type="scientific">Telmatocola sphagniphila</name>
    <dbReference type="NCBI Taxonomy" id="1123043"/>
    <lineage>
        <taxon>Bacteria</taxon>
        <taxon>Pseudomonadati</taxon>
        <taxon>Planctomycetota</taxon>
        <taxon>Planctomycetia</taxon>
        <taxon>Gemmatales</taxon>
        <taxon>Gemmataceae</taxon>
    </lineage>
</organism>
<dbReference type="EMBL" id="CP074694">
    <property type="protein sequence ID" value="QVL30733.1"/>
    <property type="molecule type" value="Genomic_DNA"/>
</dbReference>
<proteinExistence type="predicted"/>
<evidence type="ECO:0000313" key="2">
    <source>
        <dbReference type="EMBL" id="QVL30733.1"/>
    </source>
</evidence>
<gene>
    <name evidence="2" type="ORF">KIH39_17985</name>
</gene>
<feature type="signal peptide" evidence="1">
    <location>
        <begin position="1"/>
        <end position="22"/>
    </location>
</feature>
<keyword evidence="3" id="KW-1185">Reference proteome</keyword>